<accession>C7QG82</accession>
<protein>
    <submittedName>
        <fullName evidence="1">Uncharacterized protein</fullName>
    </submittedName>
</protein>
<sequence length="130" mass="14383">MPTTPAPASVYHPTVDRILIRHLKTPAALARLRDDAEAPETDLLSRLLHLAALRLAERDLQLTRTIRHTQTDLEAAATQLADGRCAEQVLTGRGDQLAILAHRHRDALDHLEPLARLWATGRTDTGEPAR</sequence>
<dbReference type="HOGENOM" id="CLU_1934252_0_0_11"/>
<name>C7QG82_CATAD</name>
<organism evidence="1 2">
    <name type="scientific">Catenulispora acidiphila (strain DSM 44928 / JCM 14897 / NBRC 102108 / NRRL B-24433 / ID139908)</name>
    <dbReference type="NCBI Taxonomy" id="479433"/>
    <lineage>
        <taxon>Bacteria</taxon>
        <taxon>Bacillati</taxon>
        <taxon>Actinomycetota</taxon>
        <taxon>Actinomycetes</taxon>
        <taxon>Catenulisporales</taxon>
        <taxon>Catenulisporaceae</taxon>
        <taxon>Catenulispora</taxon>
    </lineage>
</organism>
<dbReference type="EMBL" id="CP001700">
    <property type="protein sequence ID" value="ACU72927.1"/>
    <property type="molecule type" value="Genomic_DNA"/>
</dbReference>
<gene>
    <name evidence="1" type="ordered locus">Caci_4062</name>
</gene>
<dbReference type="STRING" id="479433.Caci_4062"/>
<dbReference type="InParanoid" id="C7QG82"/>
<evidence type="ECO:0000313" key="1">
    <source>
        <dbReference type="EMBL" id="ACU72927.1"/>
    </source>
</evidence>
<evidence type="ECO:0000313" key="2">
    <source>
        <dbReference type="Proteomes" id="UP000000851"/>
    </source>
</evidence>
<dbReference type="AlphaFoldDB" id="C7QG82"/>
<dbReference type="RefSeq" id="WP_015792656.1">
    <property type="nucleotide sequence ID" value="NC_013131.1"/>
</dbReference>
<keyword evidence="2" id="KW-1185">Reference proteome</keyword>
<reference evidence="1 2" key="1">
    <citation type="journal article" date="2009" name="Stand. Genomic Sci.">
        <title>Complete genome sequence of Catenulispora acidiphila type strain (ID 139908).</title>
        <authorList>
            <person name="Copeland A."/>
            <person name="Lapidus A."/>
            <person name="Glavina Del Rio T."/>
            <person name="Nolan M."/>
            <person name="Lucas S."/>
            <person name="Chen F."/>
            <person name="Tice H."/>
            <person name="Cheng J.F."/>
            <person name="Bruce D."/>
            <person name="Goodwin L."/>
            <person name="Pitluck S."/>
            <person name="Mikhailova N."/>
            <person name="Pati A."/>
            <person name="Ivanova N."/>
            <person name="Mavromatis K."/>
            <person name="Chen A."/>
            <person name="Palaniappan K."/>
            <person name="Chain P."/>
            <person name="Land M."/>
            <person name="Hauser L."/>
            <person name="Chang Y.J."/>
            <person name="Jeffries C.D."/>
            <person name="Chertkov O."/>
            <person name="Brettin T."/>
            <person name="Detter J.C."/>
            <person name="Han C."/>
            <person name="Ali Z."/>
            <person name="Tindall B.J."/>
            <person name="Goker M."/>
            <person name="Bristow J."/>
            <person name="Eisen J.A."/>
            <person name="Markowitz V."/>
            <person name="Hugenholtz P."/>
            <person name="Kyrpides N.C."/>
            <person name="Klenk H.P."/>
        </authorList>
    </citation>
    <scope>NUCLEOTIDE SEQUENCE [LARGE SCALE GENOMIC DNA]</scope>
    <source>
        <strain evidence="2">DSM 44928 / JCM 14897 / NBRC 102108 / NRRL B-24433 / ID139908</strain>
    </source>
</reference>
<dbReference type="Proteomes" id="UP000000851">
    <property type="component" value="Chromosome"/>
</dbReference>
<proteinExistence type="predicted"/>
<dbReference type="KEGG" id="cai:Caci_4062"/>